<reference evidence="3" key="1">
    <citation type="submission" date="2017-09" db="EMBL/GenBank/DDBJ databases">
        <authorList>
            <person name="Feng G."/>
            <person name="Zhu H."/>
        </authorList>
    </citation>
    <scope>NUCLEOTIDE SEQUENCE [LARGE SCALE GENOMIC DNA]</scope>
    <source>
        <strain evidence="3">1PNM-20</strain>
    </source>
</reference>
<organism evidence="2 3">
    <name type="scientific">Sphingomonas lenta</name>
    <dbReference type="NCBI Taxonomy" id="1141887"/>
    <lineage>
        <taxon>Bacteria</taxon>
        <taxon>Pseudomonadati</taxon>
        <taxon>Pseudomonadota</taxon>
        <taxon>Alphaproteobacteria</taxon>
        <taxon>Sphingomonadales</taxon>
        <taxon>Sphingomonadaceae</taxon>
        <taxon>Sphingomonas</taxon>
    </lineage>
</organism>
<comment type="caution">
    <text evidence="2">The sequence shown here is derived from an EMBL/GenBank/DDBJ whole genome shotgun (WGS) entry which is preliminary data.</text>
</comment>
<dbReference type="SUPFAM" id="SSF88723">
    <property type="entry name" value="PIN domain-like"/>
    <property type="match status" value="1"/>
</dbReference>
<dbReference type="Proteomes" id="UP000218151">
    <property type="component" value="Unassembled WGS sequence"/>
</dbReference>
<name>A0A2A2SFX3_9SPHN</name>
<evidence type="ECO:0000259" key="1">
    <source>
        <dbReference type="Pfam" id="PF01850"/>
    </source>
</evidence>
<dbReference type="Pfam" id="PF01850">
    <property type="entry name" value="PIN"/>
    <property type="match status" value="1"/>
</dbReference>
<dbReference type="Gene3D" id="3.40.50.1010">
    <property type="entry name" value="5'-nuclease"/>
    <property type="match status" value="1"/>
</dbReference>
<dbReference type="RefSeq" id="WP_095998344.1">
    <property type="nucleotide sequence ID" value="NZ_NSLI01000003.1"/>
</dbReference>
<keyword evidence="3" id="KW-1185">Reference proteome</keyword>
<dbReference type="OrthoDB" id="9798990at2"/>
<gene>
    <name evidence="2" type="ORF">CKY28_10975</name>
</gene>
<dbReference type="InterPro" id="IPR002716">
    <property type="entry name" value="PIN_dom"/>
</dbReference>
<evidence type="ECO:0000313" key="3">
    <source>
        <dbReference type="Proteomes" id="UP000218151"/>
    </source>
</evidence>
<proteinExistence type="predicted"/>
<dbReference type="InterPro" id="IPR029060">
    <property type="entry name" value="PIN-like_dom_sf"/>
</dbReference>
<accession>A0A2A2SFX3</accession>
<protein>
    <recommendedName>
        <fullName evidence="1">PIN domain-containing protein</fullName>
    </recommendedName>
</protein>
<dbReference type="AlphaFoldDB" id="A0A2A2SFX3"/>
<dbReference type="EMBL" id="NSLI01000003">
    <property type="protein sequence ID" value="PAX08102.1"/>
    <property type="molecule type" value="Genomic_DNA"/>
</dbReference>
<feature type="domain" description="PIN" evidence="1">
    <location>
        <begin position="3"/>
        <end position="124"/>
    </location>
</feature>
<evidence type="ECO:0000313" key="2">
    <source>
        <dbReference type="EMBL" id="PAX08102.1"/>
    </source>
</evidence>
<sequence length="130" mass="14660">MRVLLDTQVVVRAAVGEPLPPRFCEVMRRDDIELFVSAISIWEIRMKWRTRYRSGDRKLDLSPDEAIAWADRNAVPIVPLEGPECAVEISPPVANNDPYDDMIAVHAHLLGARLLTTDGDLRRHPLALVP</sequence>